<gene>
    <name evidence="4" type="ORF">SAMN04488060_1387</name>
</gene>
<dbReference type="GO" id="GO:0015074">
    <property type="term" value="P:DNA integration"/>
    <property type="evidence" value="ECO:0007669"/>
    <property type="project" value="InterPro"/>
</dbReference>
<proteinExistence type="predicted"/>
<name>A0A1I5MK93_9SPHN</name>
<dbReference type="GO" id="GO:0006310">
    <property type="term" value="P:DNA recombination"/>
    <property type="evidence" value="ECO:0007669"/>
    <property type="project" value="UniProtKB-KW"/>
</dbReference>
<dbReference type="InterPro" id="IPR013762">
    <property type="entry name" value="Integrase-like_cat_sf"/>
</dbReference>
<evidence type="ECO:0000256" key="1">
    <source>
        <dbReference type="ARBA" id="ARBA00023172"/>
    </source>
</evidence>
<dbReference type="GO" id="GO:0003677">
    <property type="term" value="F:DNA binding"/>
    <property type="evidence" value="ECO:0007669"/>
    <property type="project" value="InterPro"/>
</dbReference>
<feature type="region of interest" description="Disordered" evidence="2">
    <location>
        <begin position="1"/>
        <end position="21"/>
    </location>
</feature>
<dbReference type="RefSeq" id="WP_090479153.1">
    <property type="nucleotide sequence ID" value="NZ_FOWZ01000002.1"/>
</dbReference>
<dbReference type="PROSITE" id="PS51898">
    <property type="entry name" value="TYR_RECOMBINASE"/>
    <property type="match status" value="1"/>
</dbReference>
<sequence length="504" mass="56171">MSTLPAKFAKASFPEGRSEPPLPPLPRAVKYWDDFEEKDRILRFDSASKEIILHDDGRIFQYDLAPLSEFQSGVIVLITAHLLQSGDPSSAKIWLNHIFALVEKATPKIVNFLAHQTPQKVLDVWSTALLPEFTHAFEASCLKKVLHCFCRESVGSWAPPYHSMVSNLPSPRQDPFAIVRSGECFIPVADQKAIYSFIDETAKSLSSNDSVDLRRLIDATAIILADQHAFRCGTIARIKVADVRVHKGGVVHITAAVIKKQRHSQRIHITRKVRQDWAQIVRSLLELRDMEDTAADPNPKLLGLTPDEVTRCIADRTQSLTGTRWTATDFRHTSAQRQVDMGASADELADFMQHNSVLVGNVYFDQSPNQAKLVNDALAISPVYSVLPEIHRTRLIDKRALMGIPEERQIGAMPHGSPIAGIGACDSPQSLCQKNPVLSCYGCRKFLAVSDVKIHQHVVDTLRTVVMDFFKAGLGDERSPAYVQLKRTISIAQAFVDQFKEQPS</sequence>
<keyword evidence="5" id="KW-1185">Reference proteome</keyword>
<evidence type="ECO:0000313" key="5">
    <source>
        <dbReference type="Proteomes" id="UP000199331"/>
    </source>
</evidence>
<evidence type="ECO:0000256" key="2">
    <source>
        <dbReference type="SAM" id="MobiDB-lite"/>
    </source>
</evidence>
<dbReference type="EMBL" id="FOWZ01000002">
    <property type="protein sequence ID" value="SFP09361.1"/>
    <property type="molecule type" value="Genomic_DNA"/>
</dbReference>
<dbReference type="AlphaFoldDB" id="A0A1I5MK93"/>
<keyword evidence="1" id="KW-0233">DNA recombination</keyword>
<organism evidence="4 5">
    <name type="scientific">Qipengyuania nanhaisediminis</name>
    <dbReference type="NCBI Taxonomy" id="604088"/>
    <lineage>
        <taxon>Bacteria</taxon>
        <taxon>Pseudomonadati</taxon>
        <taxon>Pseudomonadota</taxon>
        <taxon>Alphaproteobacteria</taxon>
        <taxon>Sphingomonadales</taxon>
        <taxon>Erythrobacteraceae</taxon>
        <taxon>Qipengyuania</taxon>
    </lineage>
</organism>
<feature type="domain" description="Tyr recombinase" evidence="3">
    <location>
        <begin position="189"/>
        <end position="376"/>
    </location>
</feature>
<accession>A0A1I5MK93</accession>
<dbReference type="OrthoDB" id="8368662at2"/>
<dbReference type="InterPro" id="IPR002104">
    <property type="entry name" value="Integrase_catalytic"/>
</dbReference>
<dbReference type="Proteomes" id="UP000199331">
    <property type="component" value="Unassembled WGS sequence"/>
</dbReference>
<dbReference type="SUPFAM" id="SSF56349">
    <property type="entry name" value="DNA breaking-rejoining enzymes"/>
    <property type="match status" value="1"/>
</dbReference>
<protein>
    <recommendedName>
        <fullName evidence="3">Tyr recombinase domain-containing protein</fullName>
    </recommendedName>
</protein>
<reference evidence="5" key="1">
    <citation type="submission" date="2016-10" db="EMBL/GenBank/DDBJ databases">
        <authorList>
            <person name="Varghese N."/>
            <person name="Submissions S."/>
        </authorList>
    </citation>
    <scope>NUCLEOTIDE SEQUENCE [LARGE SCALE GENOMIC DNA]</scope>
    <source>
        <strain evidence="5">CGMCC 1.7715</strain>
    </source>
</reference>
<dbReference type="InterPro" id="IPR011010">
    <property type="entry name" value="DNA_brk_join_enz"/>
</dbReference>
<evidence type="ECO:0000259" key="3">
    <source>
        <dbReference type="PROSITE" id="PS51898"/>
    </source>
</evidence>
<evidence type="ECO:0000313" key="4">
    <source>
        <dbReference type="EMBL" id="SFP09361.1"/>
    </source>
</evidence>
<dbReference type="Gene3D" id="1.10.443.10">
    <property type="entry name" value="Intergrase catalytic core"/>
    <property type="match status" value="1"/>
</dbReference>